<gene>
    <name evidence="1" type="ORF">KXQ929_LOCUS34767</name>
</gene>
<comment type="caution">
    <text evidence="1">The sequence shown here is derived from an EMBL/GenBank/DDBJ whole genome shotgun (WGS) entry which is preliminary data.</text>
</comment>
<dbReference type="EMBL" id="CAJOBB010004836">
    <property type="protein sequence ID" value="CAF4105251.1"/>
    <property type="molecule type" value="Genomic_DNA"/>
</dbReference>
<sequence>MNNFFLTDDFTFSDPQSASPQPMLGKSLKSNYQNMESKRPLINRNEEEDIELATKRTTPYNASSECKVSGIVFRGAGLVLALHYRNAKLAPLSESENIHSIKQSTRPQRRS</sequence>
<feature type="non-terminal residue" evidence="1">
    <location>
        <position position="1"/>
    </location>
</feature>
<evidence type="ECO:0000313" key="1">
    <source>
        <dbReference type="EMBL" id="CAF4105251.1"/>
    </source>
</evidence>
<dbReference type="AlphaFoldDB" id="A0A819V8C5"/>
<accession>A0A819V8C5</accession>
<protein>
    <submittedName>
        <fullName evidence="1">Uncharacterized protein</fullName>
    </submittedName>
</protein>
<reference evidence="1" key="1">
    <citation type="submission" date="2021-02" db="EMBL/GenBank/DDBJ databases">
        <authorList>
            <person name="Nowell W R."/>
        </authorList>
    </citation>
    <scope>NUCLEOTIDE SEQUENCE</scope>
</reference>
<organism evidence="1 2">
    <name type="scientific">Adineta steineri</name>
    <dbReference type="NCBI Taxonomy" id="433720"/>
    <lineage>
        <taxon>Eukaryota</taxon>
        <taxon>Metazoa</taxon>
        <taxon>Spiralia</taxon>
        <taxon>Gnathifera</taxon>
        <taxon>Rotifera</taxon>
        <taxon>Eurotatoria</taxon>
        <taxon>Bdelloidea</taxon>
        <taxon>Adinetida</taxon>
        <taxon>Adinetidae</taxon>
        <taxon>Adineta</taxon>
    </lineage>
</organism>
<name>A0A819V8C5_9BILA</name>
<dbReference type="Proteomes" id="UP000663868">
    <property type="component" value="Unassembled WGS sequence"/>
</dbReference>
<proteinExistence type="predicted"/>
<evidence type="ECO:0000313" key="2">
    <source>
        <dbReference type="Proteomes" id="UP000663868"/>
    </source>
</evidence>